<organism evidence="5 6">
    <name type="scientific">Methanoregula formicica (strain DSM 22288 / NBRC 105244 / SMSP)</name>
    <dbReference type="NCBI Taxonomy" id="593750"/>
    <lineage>
        <taxon>Archaea</taxon>
        <taxon>Methanobacteriati</taxon>
        <taxon>Methanobacteriota</taxon>
        <taxon>Stenosarchaea group</taxon>
        <taxon>Methanomicrobia</taxon>
        <taxon>Methanomicrobiales</taxon>
        <taxon>Methanoregulaceae</taxon>
        <taxon>Methanoregula</taxon>
    </lineage>
</organism>
<dbReference type="KEGG" id="mfo:Metfor_1320"/>
<reference evidence="5 6" key="2">
    <citation type="journal article" date="2014" name="Genome Announc.">
        <title>Complete Genome Sequence of Methanoregula formicica SMSPT, a Mesophilic Hydrogenotrophic Methanogen Isolated from a Methanogenic Upflow Anaerobic Sludge Blanket Reactor.</title>
        <authorList>
            <person name="Yamamoto K."/>
            <person name="Tamaki H."/>
            <person name="Cadillo-Quiroz H."/>
            <person name="Imachi H."/>
            <person name="Kyrpides N."/>
            <person name="Woyke T."/>
            <person name="Goodwin L."/>
            <person name="Zinder S.H."/>
            <person name="Kamagata Y."/>
            <person name="Liu W.T."/>
        </authorList>
    </citation>
    <scope>NUCLEOTIDE SEQUENCE [LARGE SCALE GENOMIC DNA]</scope>
    <source>
        <strain evidence="6">DSM 22288 / NBRC 105244 / SMSP</strain>
    </source>
</reference>
<dbReference type="InterPro" id="IPR003593">
    <property type="entry name" value="AAA+_ATPase"/>
</dbReference>
<dbReference type="GO" id="GO:0016887">
    <property type="term" value="F:ATP hydrolysis activity"/>
    <property type="evidence" value="ECO:0007669"/>
    <property type="project" value="InterPro"/>
</dbReference>
<sequence precursor="true">MRIDLDAVRVVRDSWSVSATGTFTEGIHLISGDVGSGKTTLARVIAGLSPPTSGAIRREDITHPMISFQFPEHHVTGSTVSEECSSWGLDPTVILKQASLQEKAGLSPLRLSRGELKRLHLACVLSQEYDLLVLDEPFSSLDCKEKARACTTISGRARGITIIFTHEQSQFPRVDMLWEIVDGSLHCRGNLPDALRTWEHAPEIVRALIRRGKEPANLTRQDIREAACRT</sequence>
<dbReference type="eggNOG" id="arCOG00189">
    <property type="taxonomic scope" value="Archaea"/>
</dbReference>
<dbReference type="EMBL" id="CP003167">
    <property type="protein sequence ID" value="AGB02360.1"/>
    <property type="molecule type" value="Genomic_DNA"/>
</dbReference>
<feature type="domain" description="ABC transporter" evidence="4">
    <location>
        <begin position="1"/>
        <end position="207"/>
    </location>
</feature>
<dbReference type="InParanoid" id="L0HEC1"/>
<dbReference type="InterPro" id="IPR003439">
    <property type="entry name" value="ABC_transporter-like_ATP-bd"/>
</dbReference>
<dbReference type="Pfam" id="PF00005">
    <property type="entry name" value="ABC_tran"/>
    <property type="match status" value="1"/>
</dbReference>
<dbReference type="Gene3D" id="3.40.50.300">
    <property type="entry name" value="P-loop containing nucleotide triphosphate hydrolases"/>
    <property type="match status" value="1"/>
</dbReference>
<evidence type="ECO:0000313" key="6">
    <source>
        <dbReference type="Proteomes" id="UP000010824"/>
    </source>
</evidence>
<dbReference type="RefSeq" id="WP_015285323.1">
    <property type="nucleotide sequence ID" value="NC_019943.1"/>
</dbReference>
<dbReference type="Proteomes" id="UP000010824">
    <property type="component" value="Chromosome"/>
</dbReference>
<dbReference type="GO" id="GO:0005524">
    <property type="term" value="F:ATP binding"/>
    <property type="evidence" value="ECO:0007669"/>
    <property type="project" value="UniProtKB-KW"/>
</dbReference>
<gene>
    <name evidence="5" type="ordered locus">Metfor_1320</name>
</gene>
<dbReference type="PROSITE" id="PS50893">
    <property type="entry name" value="ABC_TRANSPORTER_2"/>
    <property type="match status" value="1"/>
</dbReference>
<dbReference type="GO" id="GO:0042626">
    <property type="term" value="F:ATPase-coupled transmembrane transporter activity"/>
    <property type="evidence" value="ECO:0007669"/>
    <property type="project" value="TreeGrafter"/>
</dbReference>
<evidence type="ECO:0000259" key="4">
    <source>
        <dbReference type="PROSITE" id="PS50893"/>
    </source>
</evidence>
<dbReference type="STRING" id="593750.Metfor_1320"/>
<reference evidence="6" key="1">
    <citation type="submission" date="2011-12" db="EMBL/GenBank/DDBJ databases">
        <title>Complete sequence of Methanoregula formicicum SMSP.</title>
        <authorList>
            <person name="Lucas S."/>
            <person name="Han J."/>
            <person name="Lapidus A."/>
            <person name="Cheng J.-F."/>
            <person name="Goodwin L."/>
            <person name="Pitluck S."/>
            <person name="Peters L."/>
            <person name="Ovchinnikova G."/>
            <person name="Teshima H."/>
            <person name="Detter J.C."/>
            <person name="Han C."/>
            <person name="Tapia R."/>
            <person name="Land M."/>
            <person name="Hauser L."/>
            <person name="Kyrpides N."/>
            <person name="Ivanova N."/>
            <person name="Pagani I."/>
            <person name="Imachi H."/>
            <person name="Tamaki H."/>
            <person name="Sekiguchi Y."/>
            <person name="Kamagata Y."/>
            <person name="Cadillo-Quiroz H."/>
            <person name="Zinder S."/>
            <person name="Liu W.-T."/>
            <person name="Woyke T."/>
        </authorList>
    </citation>
    <scope>NUCLEOTIDE SEQUENCE [LARGE SCALE GENOMIC DNA]</scope>
    <source>
        <strain evidence="6">DSM 22288 / NBRC 105244 / SMSP</strain>
    </source>
</reference>
<evidence type="ECO:0000256" key="1">
    <source>
        <dbReference type="ARBA" id="ARBA00022448"/>
    </source>
</evidence>
<dbReference type="InterPro" id="IPR027417">
    <property type="entry name" value="P-loop_NTPase"/>
</dbReference>
<proteinExistence type="predicted"/>
<keyword evidence="1" id="KW-0813">Transport</keyword>
<protein>
    <submittedName>
        <fullName evidence="5">ABC-type cobalt transport system, ATPase component</fullName>
    </submittedName>
</protein>
<name>L0HEC1_METFS</name>
<dbReference type="OrthoDB" id="40048at2157"/>
<keyword evidence="3" id="KW-0067">ATP-binding</keyword>
<dbReference type="SMART" id="SM00382">
    <property type="entry name" value="AAA"/>
    <property type="match status" value="1"/>
</dbReference>
<dbReference type="GO" id="GO:0043190">
    <property type="term" value="C:ATP-binding cassette (ABC) transporter complex"/>
    <property type="evidence" value="ECO:0007669"/>
    <property type="project" value="TreeGrafter"/>
</dbReference>
<dbReference type="PANTHER" id="PTHR43553">
    <property type="entry name" value="HEAVY METAL TRANSPORTER"/>
    <property type="match status" value="1"/>
</dbReference>
<dbReference type="GeneID" id="14307709"/>
<keyword evidence="2" id="KW-0547">Nucleotide-binding</keyword>
<evidence type="ECO:0000256" key="3">
    <source>
        <dbReference type="ARBA" id="ARBA00022840"/>
    </source>
</evidence>
<dbReference type="InterPro" id="IPR050095">
    <property type="entry name" value="ECF_ABC_transporter_ATP-bd"/>
</dbReference>
<dbReference type="SUPFAM" id="SSF52540">
    <property type="entry name" value="P-loop containing nucleoside triphosphate hydrolases"/>
    <property type="match status" value="1"/>
</dbReference>
<evidence type="ECO:0000313" key="5">
    <source>
        <dbReference type="EMBL" id="AGB02360.1"/>
    </source>
</evidence>
<dbReference type="AlphaFoldDB" id="L0HEC1"/>
<keyword evidence="6" id="KW-1185">Reference proteome</keyword>
<dbReference type="HOGENOM" id="CLU_1217579_0_0_2"/>
<evidence type="ECO:0000256" key="2">
    <source>
        <dbReference type="ARBA" id="ARBA00022741"/>
    </source>
</evidence>
<accession>L0HEC1</accession>